<feature type="chain" id="PRO_5038623659" description="exo-alpha-sialidase" evidence="5">
    <location>
        <begin position="25"/>
        <end position="415"/>
    </location>
</feature>
<evidence type="ECO:0000256" key="1">
    <source>
        <dbReference type="ARBA" id="ARBA00000427"/>
    </source>
</evidence>
<feature type="region of interest" description="Disordered" evidence="4">
    <location>
        <begin position="288"/>
        <end position="320"/>
    </location>
</feature>
<comment type="caution">
    <text evidence="7">The sequence shown here is derived from an EMBL/GenBank/DDBJ whole genome shotgun (WGS) entry which is preliminary data.</text>
</comment>
<dbReference type="CDD" id="cd15482">
    <property type="entry name" value="Sialidase_non-viral"/>
    <property type="match status" value="1"/>
</dbReference>
<dbReference type="GO" id="GO:0005737">
    <property type="term" value="C:cytoplasm"/>
    <property type="evidence" value="ECO:0007669"/>
    <property type="project" value="TreeGrafter"/>
</dbReference>
<gene>
    <name evidence="7" type="ORF">CLV63_104252</name>
</gene>
<dbReference type="RefSeq" id="WP_211301207.1">
    <property type="nucleotide sequence ID" value="NZ_PYGA01000004.1"/>
</dbReference>
<dbReference type="GO" id="GO:0016020">
    <property type="term" value="C:membrane"/>
    <property type="evidence" value="ECO:0007669"/>
    <property type="project" value="TreeGrafter"/>
</dbReference>
<dbReference type="InterPro" id="IPR026856">
    <property type="entry name" value="Sialidase_fam"/>
</dbReference>
<dbReference type="AlphaFoldDB" id="A0A2P8DP82"/>
<dbReference type="Pfam" id="PF13088">
    <property type="entry name" value="BNR_2"/>
    <property type="match status" value="1"/>
</dbReference>
<organism evidence="7 8">
    <name type="scientific">Murinocardiopsis flavida</name>
    <dbReference type="NCBI Taxonomy" id="645275"/>
    <lineage>
        <taxon>Bacteria</taxon>
        <taxon>Bacillati</taxon>
        <taxon>Actinomycetota</taxon>
        <taxon>Actinomycetes</taxon>
        <taxon>Streptosporangiales</taxon>
        <taxon>Nocardiopsidaceae</taxon>
        <taxon>Murinocardiopsis</taxon>
    </lineage>
</organism>
<accession>A0A2P8DP82</accession>
<proteinExistence type="inferred from homology"/>
<keyword evidence="5" id="KW-0732">Signal</keyword>
<keyword evidence="8" id="KW-1185">Reference proteome</keyword>
<dbReference type="EMBL" id="PYGA01000004">
    <property type="protein sequence ID" value="PSK99028.1"/>
    <property type="molecule type" value="Genomic_DNA"/>
</dbReference>
<feature type="domain" description="Sialidase" evidence="6">
    <location>
        <begin position="82"/>
        <end position="386"/>
    </location>
</feature>
<dbReference type="GO" id="GO:0009313">
    <property type="term" value="P:oligosaccharide catabolic process"/>
    <property type="evidence" value="ECO:0007669"/>
    <property type="project" value="TreeGrafter"/>
</dbReference>
<dbReference type="InterPro" id="IPR011040">
    <property type="entry name" value="Sialidase"/>
</dbReference>
<dbReference type="PANTHER" id="PTHR10628:SF30">
    <property type="entry name" value="EXO-ALPHA-SIALIDASE"/>
    <property type="match status" value="1"/>
</dbReference>
<dbReference type="GO" id="GO:0004308">
    <property type="term" value="F:exo-alpha-sialidase activity"/>
    <property type="evidence" value="ECO:0007669"/>
    <property type="project" value="UniProtKB-EC"/>
</dbReference>
<name>A0A2P8DP82_9ACTN</name>
<evidence type="ECO:0000313" key="7">
    <source>
        <dbReference type="EMBL" id="PSK99028.1"/>
    </source>
</evidence>
<reference evidence="7 8" key="1">
    <citation type="submission" date="2018-03" db="EMBL/GenBank/DDBJ databases">
        <title>Genomic Encyclopedia of Archaeal and Bacterial Type Strains, Phase II (KMG-II): from individual species to whole genera.</title>
        <authorList>
            <person name="Goeker M."/>
        </authorList>
    </citation>
    <scope>NUCLEOTIDE SEQUENCE [LARGE SCALE GENOMIC DNA]</scope>
    <source>
        <strain evidence="7 8">DSM 45312</strain>
    </source>
</reference>
<dbReference type="EC" id="3.2.1.18" evidence="3"/>
<evidence type="ECO:0000256" key="2">
    <source>
        <dbReference type="ARBA" id="ARBA00009348"/>
    </source>
</evidence>
<protein>
    <recommendedName>
        <fullName evidence="3">exo-alpha-sialidase</fullName>
        <ecNumber evidence="3">3.2.1.18</ecNumber>
    </recommendedName>
</protein>
<comment type="similarity">
    <text evidence="2">Belongs to the glycosyl hydrolase 33 family.</text>
</comment>
<dbReference type="Gene3D" id="2.120.10.10">
    <property type="match status" value="1"/>
</dbReference>
<dbReference type="Proteomes" id="UP000240542">
    <property type="component" value="Unassembled WGS sequence"/>
</dbReference>
<dbReference type="PANTHER" id="PTHR10628">
    <property type="entry name" value="SIALIDASE"/>
    <property type="match status" value="1"/>
</dbReference>
<evidence type="ECO:0000259" key="6">
    <source>
        <dbReference type="Pfam" id="PF13088"/>
    </source>
</evidence>
<feature type="signal peptide" evidence="5">
    <location>
        <begin position="1"/>
        <end position="24"/>
    </location>
</feature>
<evidence type="ECO:0000256" key="3">
    <source>
        <dbReference type="ARBA" id="ARBA00012733"/>
    </source>
</evidence>
<dbReference type="SUPFAM" id="SSF50939">
    <property type="entry name" value="Sialidases"/>
    <property type="match status" value="1"/>
</dbReference>
<evidence type="ECO:0000313" key="8">
    <source>
        <dbReference type="Proteomes" id="UP000240542"/>
    </source>
</evidence>
<evidence type="ECO:0000256" key="4">
    <source>
        <dbReference type="SAM" id="MobiDB-lite"/>
    </source>
</evidence>
<sequence length="415" mass="42157">MSRVRAARLLGSAAVLAVSVAAAAATAVPPAAADTAAVIGADNGTGGGGERGPAPAAATVFAAGGEGYASFRIPAVVAAANGDLLAFAEGRKGGPSDTGDIDLVLKRSADKGRTWGPLTVVGDNGANTFGNPVPVVVPRTGRVVLLSTHNAGTVDEDQILRGEASAEETRRVWVQHSDDNGGTWSAPRDITGDAKRGDWRWYATGPVHGIALRSGPHAGRLVVPANHSAAPAPGSGDQGDEAKYYGAHLLYSDDAGASWHIGAVDDSYEGEVNTNESTVAELPDGRLHVNHRDQNGTAAGTRAVSLSTDGGESFASPPTMAPDLVGPVVQGSVLQPRGGPLLFSGPGRADARADLVLRASSDNGESWADAHAAPPGPAGYSDLVALGGRSVGVLYETGESGLYERIAFLPVPLRR</sequence>
<comment type="catalytic activity">
    <reaction evidence="1">
        <text>Hydrolysis of alpha-(2-&gt;3)-, alpha-(2-&gt;6)-, alpha-(2-&gt;8)- glycosidic linkages of terminal sialic acid residues in oligosaccharides, glycoproteins, glycolipids, colominic acid and synthetic substrates.</text>
        <dbReference type="EC" id="3.2.1.18"/>
    </reaction>
</comment>
<dbReference type="GO" id="GO:0006689">
    <property type="term" value="P:ganglioside catabolic process"/>
    <property type="evidence" value="ECO:0007669"/>
    <property type="project" value="TreeGrafter"/>
</dbReference>
<evidence type="ECO:0000256" key="5">
    <source>
        <dbReference type="SAM" id="SignalP"/>
    </source>
</evidence>
<dbReference type="InterPro" id="IPR036278">
    <property type="entry name" value="Sialidase_sf"/>
</dbReference>